<evidence type="ECO:0000313" key="2">
    <source>
        <dbReference type="EMBL" id="GAI00116.1"/>
    </source>
</evidence>
<dbReference type="AlphaFoldDB" id="X1L2K6"/>
<dbReference type="SUPFAM" id="SSF56281">
    <property type="entry name" value="Metallo-hydrolase/oxidoreductase"/>
    <property type="match status" value="1"/>
</dbReference>
<dbReference type="GO" id="GO:0016740">
    <property type="term" value="F:transferase activity"/>
    <property type="evidence" value="ECO:0007669"/>
    <property type="project" value="TreeGrafter"/>
</dbReference>
<dbReference type="EMBL" id="BARV01003163">
    <property type="protein sequence ID" value="GAI00116.1"/>
    <property type="molecule type" value="Genomic_DNA"/>
</dbReference>
<dbReference type="PANTHER" id="PTHR13754">
    <property type="entry name" value="METALLO-BETA-LACTAMASE SUPERFAMILY PROTEIN"/>
    <property type="match status" value="1"/>
</dbReference>
<dbReference type="CDD" id="cd07713">
    <property type="entry name" value="DHPS-like_MBL-fold"/>
    <property type="match status" value="1"/>
</dbReference>
<accession>X1L2K6</accession>
<feature type="domain" description="Metallo-beta-lactamase" evidence="1">
    <location>
        <begin position="22"/>
        <end position="193"/>
    </location>
</feature>
<dbReference type="SMART" id="SM00849">
    <property type="entry name" value="Lactamase_B"/>
    <property type="match status" value="1"/>
</dbReference>
<dbReference type="Gene3D" id="3.60.15.10">
    <property type="entry name" value="Ribonuclease Z/Hydroxyacylglutathione hydrolase-like"/>
    <property type="match status" value="1"/>
</dbReference>
<dbReference type="InterPro" id="IPR001279">
    <property type="entry name" value="Metallo-B-lactamas"/>
</dbReference>
<feature type="non-terminal residue" evidence="2">
    <location>
        <position position="259"/>
    </location>
</feature>
<name>X1L2K6_9ZZZZ</name>
<reference evidence="2" key="1">
    <citation type="journal article" date="2014" name="Front. Microbiol.">
        <title>High frequency of phylogenetically diverse reductive dehalogenase-homologous genes in deep subseafloor sedimentary metagenomes.</title>
        <authorList>
            <person name="Kawai M."/>
            <person name="Futagami T."/>
            <person name="Toyoda A."/>
            <person name="Takaki Y."/>
            <person name="Nishi S."/>
            <person name="Hori S."/>
            <person name="Arai W."/>
            <person name="Tsubouchi T."/>
            <person name="Morono Y."/>
            <person name="Uchiyama I."/>
            <person name="Ito T."/>
            <person name="Fujiyama A."/>
            <person name="Inagaki F."/>
            <person name="Takami H."/>
        </authorList>
    </citation>
    <scope>NUCLEOTIDE SEQUENCE</scope>
    <source>
        <strain evidence="2">Expedition CK06-06</strain>
    </source>
</reference>
<dbReference type="Pfam" id="PF00753">
    <property type="entry name" value="Lactamase_B"/>
    <property type="match status" value="1"/>
</dbReference>
<gene>
    <name evidence="2" type="ORF">S06H3_07723</name>
</gene>
<dbReference type="InterPro" id="IPR036866">
    <property type="entry name" value="RibonucZ/Hydroxyglut_hydro"/>
</dbReference>
<dbReference type="PANTHER" id="PTHR13754:SF18">
    <property type="entry name" value="7,8-DIHYDROPTERIN-6-METHYL-4-(BETA-D-RIBOFURANOSYL)-AMINOBENZENE-5'-PHOSPHATE SYNTHASE"/>
    <property type="match status" value="1"/>
</dbReference>
<evidence type="ECO:0000259" key="1">
    <source>
        <dbReference type="SMART" id="SM00849"/>
    </source>
</evidence>
<dbReference type="InterPro" id="IPR052926">
    <property type="entry name" value="Metallo-beta-lactamase_dom"/>
</dbReference>
<sequence>MGLQITTLSENTAGLGSFLAEWGLSILVETDEANILFDTGQSISASHNADILGIDLRRIDKIVLSHGHFDHTGGLRQVLRRIGKKGIEIIAHPDIWQAKYATGEGEDRYIGIPFHRQTLESLGAHFNLTTEPVRITDNIMTTGEIPMVTDYEEIESYLQVKEGNRFKPDKLLDDQALIINTETGLVVILGCAHRGIINTLYHAQQITGVKVIYAVLGGCHLMDASEERIWLTIAALKELGVQRLGVCHCTGLPASAIMA</sequence>
<protein>
    <recommendedName>
        <fullName evidence="1">Metallo-beta-lactamase domain-containing protein</fullName>
    </recommendedName>
</protein>
<dbReference type="InterPro" id="IPR041712">
    <property type="entry name" value="DHPS-like_MBL-fold"/>
</dbReference>
<comment type="caution">
    <text evidence="2">The sequence shown here is derived from an EMBL/GenBank/DDBJ whole genome shotgun (WGS) entry which is preliminary data.</text>
</comment>
<organism evidence="2">
    <name type="scientific">marine sediment metagenome</name>
    <dbReference type="NCBI Taxonomy" id="412755"/>
    <lineage>
        <taxon>unclassified sequences</taxon>
        <taxon>metagenomes</taxon>
        <taxon>ecological metagenomes</taxon>
    </lineage>
</organism>
<proteinExistence type="predicted"/>